<feature type="coiled-coil region" evidence="1">
    <location>
        <begin position="67"/>
        <end position="101"/>
    </location>
</feature>
<organism evidence="4">
    <name type="scientific">Drosophila simulans</name>
    <name type="common">Fruit fly</name>
    <dbReference type="NCBI Taxonomy" id="7240"/>
    <lineage>
        <taxon>Eukaryota</taxon>
        <taxon>Metazoa</taxon>
        <taxon>Ecdysozoa</taxon>
        <taxon>Arthropoda</taxon>
        <taxon>Hexapoda</taxon>
        <taxon>Insecta</taxon>
        <taxon>Pterygota</taxon>
        <taxon>Neoptera</taxon>
        <taxon>Endopterygota</taxon>
        <taxon>Diptera</taxon>
        <taxon>Brachycera</taxon>
        <taxon>Muscomorpha</taxon>
        <taxon>Ephydroidea</taxon>
        <taxon>Drosophilidae</taxon>
        <taxon>Drosophila</taxon>
        <taxon>Sophophora</taxon>
    </lineage>
</organism>
<sequence length="170" mass="19847">MKFMAICLLANIGCILGTTMSQLNDEATIRLRGLVEKYKLQALSNPEFSQWIGKLEKTSRSSRLLDKMKVKAEFMNYDERRQKLENKIKERIRAIDDLISDIMAKAPNKDKGCLQYYQRQRRSLRMAHNFSNLTKQTNLLRNSKQCDDTTKVQSSELSESSENPDEYSYY</sequence>
<dbReference type="EMBL" id="CM002910">
    <property type="protein sequence ID" value="KMY91176.1"/>
    <property type="molecule type" value="Genomic_DNA"/>
</dbReference>
<dbReference type="KEGG" id="dsi:Dsimw501_GD28965"/>
<dbReference type="OrthoDB" id="7862735at2759"/>
<reference evidence="4" key="1">
    <citation type="journal article" date="2013" name="Genome Res.">
        <title>A second-generation assembly of the Drosophila simulans genome provides new insights into patterns of lineage-specific divergence.</title>
        <authorList>
            <person name="Hu T.T."/>
            <person name="Eisen M.B."/>
            <person name="Thornton K.R."/>
            <person name="Andolfatto P."/>
        </authorList>
    </citation>
    <scope>NUCLEOTIDE SEQUENCE [LARGE SCALE GENOMIC DNA]</scope>
    <source>
        <strain evidence="4">W501</strain>
    </source>
</reference>
<dbReference type="Bgee" id="FBgn0270255">
    <property type="expression patterns" value="Expressed in male reproductive system and 2 other cell types or tissues"/>
</dbReference>
<feature type="region of interest" description="Disordered" evidence="2">
    <location>
        <begin position="144"/>
        <end position="170"/>
    </location>
</feature>
<feature type="compositionally biased region" description="Polar residues" evidence="2">
    <location>
        <begin position="151"/>
        <end position="161"/>
    </location>
</feature>
<proteinExistence type="predicted"/>
<reference evidence="4" key="2">
    <citation type="submission" date="2014-06" db="EMBL/GenBank/DDBJ databases">
        <authorList>
            <person name="Hu T."/>
            <person name="Eisen M.B."/>
            <person name="Thornton K.R."/>
            <person name="Andolfatto P."/>
        </authorList>
    </citation>
    <scope>NUCLEOTIDE SEQUENCE</scope>
    <source>
        <strain evidence="4">W501</strain>
    </source>
</reference>
<reference evidence="4" key="3">
    <citation type="submission" date="2015-04" db="EMBL/GenBank/DDBJ databases">
        <authorList>
            <consortium name="FlyBase"/>
        </authorList>
    </citation>
    <scope>NUCLEOTIDE SEQUENCE</scope>
    <source>
        <strain evidence="4">W501</strain>
    </source>
</reference>
<gene>
    <name evidence="4" type="primary">Dsim\GD28965</name>
    <name evidence="4" type="ORF">Dsimw501_GD28965</name>
</gene>
<keyword evidence="3" id="KW-0732">Signal</keyword>
<evidence type="ECO:0000256" key="3">
    <source>
        <dbReference type="SAM" id="SignalP"/>
    </source>
</evidence>
<dbReference type="Proteomes" id="UP000035880">
    <property type="component" value="Chromosome 2L"/>
</dbReference>
<accession>A0A0J9R595</accession>
<evidence type="ECO:0000313" key="4">
    <source>
        <dbReference type="EMBL" id="KMY91176.1"/>
    </source>
</evidence>
<protein>
    <recommendedName>
        <fullName evidence="5">Seminal fluid protein</fullName>
    </recommendedName>
</protein>
<dbReference type="AlphaFoldDB" id="A0A0J9R595"/>
<evidence type="ECO:0000256" key="1">
    <source>
        <dbReference type="SAM" id="Coils"/>
    </source>
</evidence>
<keyword evidence="1" id="KW-0175">Coiled coil</keyword>
<evidence type="ECO:0000256" key="2">
    <source>
        <dbReference type="SAM" id="MobiDB-lite"/>
    </source>
</evidence>
<feature type="chain" id="PRO_5005321484" description="Seminal fluid protein" evidence="3">
    <location>
        <begin position="18"/>
        <end position="170"/>
    </location>
</feature>
<name>A0A0J9R595_DROSI</name>
<evidence type="ECO:0008006" key="5">
    <source>
        <dbReference type="Google" id="ProtNLM"/>
    </source>
</evidence>
<feature type="signal peptide" evidence="3">
    <location>
        <begin position="1"/>
        <end position="17"/>
    </location>
</feature>